<evidence type="ECO:0000256" key="1">
    <source>
        <dbReference type="ARBA" id="ARBA00004141"/>
    </source>
</evidence>
<reference evidence="8 9" key="1">
    <citation type="journal article" date="2017" name="PLoS Biol.">
        <title>The sea cucumber genome provides insights into morphological evolution and visceral regeneration.</title>
        <authorList>
            <person name="Zhang X."/>
            <person name="Sun L."/>
            <person name="Yuan J."/>
            <person name="Sun Y."/>
            <person name="Gao Y."/>
            <person name="Zhang L."/>
            <person name="Li S."/>
            <person name="Dai H."/>
            <person name="Hamel J.F."/>
            <person name="Liu C."/>
            <person name="Yu Y."/>
            <person name="Liu S."/>
            <person name="Lin W."/>
            <person name="Guo K."/>
            <person name="Jin S."/>
            <person name="Xu P."/>
            <person name="Storey K.B."/>
            <person name="Huan P."/>
            <person name="Zhang T."/>
            <person name="Zhou Y."/>
            <person name="Zhang J."/>
            <person name="Lin C."/>
            <person name="Li X."/>
            <person name="Xing L."/>
            <person name="Huo D."/>
            <person name="Sun M."/>
            <person name="Wang L."/>
            <person name="Mercier A."/>
            <person name="Li F."/>
            <person name="Yang H."/>
            <person name="Xiang J."/>
        </authorList>
    </citation>
    <scope>NUCLEOTIDE SEQUENCE [LARGE SCALE GENOMIC DNA]</scope>
    <source>
        <strain evidence="8">Shaxun</strain>
        <tissue evidence="8">Muscle</tissue>
    </source>
</reference>
<keyword evidence="4 7" id="KW-1133">Transmembrane helix</keyword>
<feature type="transmembrane region" description="Helical" evidence="7">
    <location>
        <begin position="203"/>
        <end position="227"/>
    </location>
</feature>
<dbReference type="GO" id="GO:0022857">
    <property type="term" value="F:transmembrane transporter activity"/>
    <property type="evidence" value="ECO:0007669"/>
    <property type="project" value="UniProtKB-UniRule"/>
</dbReference>
<keyword evidence="6" id="KW-0325">Glycoprotein</keyword>
<feature type="transmembrane region" description="Helical" evidence="7">
    <location>
        <begin position="157"/>
        <end position="182"/>
    </location>
</feature>
<feature type="transmembrane region" description="Helical" evidence="7">
    <location>
        <begin position="337"/>
        <end position="359"/>
    </location>
</feature>
<dbReference type="Pfam" id="PF04515">
    <property type="entry name" value="Choline_transpo"/>
    <property type="match status" value="1"/>
</dbReference>
<dbReference type="PANTHER" id="PTHR12385">
    <property type="entry name" value="CHOLINE TRANSPORTER-LIKE (SLC FAMILY 44)"/>
    <property type="match status" value="1"/>
</dbReference>
<dbReference type="AlphaFoldDB" id="A0A2G8KQA0"/>
<comment type="function">
    <text evidence="7">Choline transporter.</text>
</comment>
<feature type="transmembrane region" description="Helical" evidence="7">
    <location>
        <begin position="478"/>
        <end position="500"/>
    </location>
</feature>
<dbReference type="PANTHER" id="PTHR12385:SF14">
    <property type="entry name" value="CHOLINE TRANSPORTER-LIKE 2"/>
    <property type="match status" value="1"/>
</dbReference>
<accession>A0A2G8KQA0</accession>
<keyword evidence="3 7" id="KW-0812">Transmembrane</keyword>
<keyword evidence="5 7" id="KW-0472">Membrane</keyword>
<protein>
    <recommendedName>
        <fullName evidence="7">Choline transporter-like protein</fullName>
    </recommendedName>
</protein>
<dbReference type="STRING" id="307972.A0A2G8KQA0"/>
<name>A0A2G8KQA0_STIJA</name>
<feature type="transmembrane region" description="Helical" evidence="7">
    <location>
        <begin position="290"/>
        <end position="316"/>
    </location>
</feature>
<proteinExistence type="inferred from homology"/>
<evidence type="ECO:0000256" key="3">
    <source>
        <dbReference type="ARBA" id="ARBA00022692"/>
    </source>
</evidence>
<gene>
    <name evidence="8" type="ORF">BSL78_12983</name>
</gene>
<evidence type="ECO:0000256" key="2">
    <source>
        <dbReference type="ARBA" id="ARBA00007168"/>
    </source>
</evidence>
<evidence type="ECO:0000313" key="8">
    <source>
        <dbReference type="EMBL" id="PIK50138.1"/>
    </source>
</evidence>
<evidence type="ECO:0000256" key="6">
    <source>
        <dbReference type="ARBA" id="ARBA00023180"/>
    </source>
</evidence>
<evidence type="ECO:0000256" key="7">
    <source>
        <dbReference type="RuleBase" id="RU368066"/>
    </source>
</evidence>
<dbReference type="GO" id="GO:0005886">
    <property type="term" value="C:plasma membrane"/>
    <property type="evidence" value="ECO:0007669"/>
    <property type="project" value="UniProtKB-SubCell"/>
</dbReference>
<keyword evidence="9" id="KW-1185">Reference proteome</keyword>
<feature type="transmembrane region" description="Helical" evidence="7">
    <location>
        <begin position="104"/>
        <end position="128"/>
    </location>
</feature>
<feature type="non-terminal residue" evidence="8">
    <location>
        <position position="511"/>
    </location>
</feature>
<feature type="transmembrane region" description="Helical" evidence="7">
    <location>
        <begin position="435"/>
        <end position="458"/>
    </location>
</feature>
<sequence>MYYLLADVQRCVPTVLVQAISSVDSIFTNTTSYILTADGVSQGNATALTQTLSSVLSIYLQLQGFFEVLYEDVVASWYIILIGLFIGMLLSMVFIVLMRWLAGIMVYLSMAILFLLLGVGTFYCFWYWKQLEGVEGSDEALEFSTNLLSYLRLRTTWLIFGCVLGGILLILLLITICLCNRIRIAVALIKEASRAVGHMFSTLFWPIIPFILEILIVLIWLSIALFVSTSYMNHFTVVDAPSDFTLANGTTCEFDTFNETYPNTTARCQFAEYALPWYTVYLQFYNVFMLFWLVNFIIALGQMTLAGAFASYYWAFTKPQDIPAFPVVYSLWRSIRYHLGSLAFGSLIIAIIQLIRVILEYVERKLKGKADNKVVQYIIKCLKCLFWLVEKVMKFINKNAYIIIAVYGKSFCSASQEAFWLLLRNILRVAVVNNVTDYILLLGKLMVTALIGLASFFFFTNQITIVSSFLGIPDVTYYWTPIIIICIGTYFIAWCFFSVYDMAVDTLFLCF</sequence>
<comment type="caution">
    <text evidence="8">The sequence shown here is derived from an EMBL/GenBank/DDBJ whole genome shotgun (WGS) entry which is preliminary data.</text>
</comment>
<comment type="similarity">
    <text evidence="2 7">Belongs to the CTL (choline transporter-like) family.</text>
</comment>
<dbReference type="Proteomes" id="UP000230750">
    <property type="component" value="Unassembled WGS sequence"/>
</dbReference>
<comment type="subcellular location">
    <subcellularLocation>
        <location evidence="7">Cell membrane</location>
        <topology evidence="7">Multi-pass membrane protein</topology>
    </subcellularLocation>
    <subcellularLocation>
        <location evidence="1">Membrane</location>
        <topology evidence="1">Multi-pass membrane protein</topology>
    </subcellularLocation>
</comment>
<dbReference type="EMBL" id="MRZV01000432">
    <property type="protein sequence ID" value="PIK50138.1"/>
    <property type="molecule type" value="Genomic_DNA"/>
</dbReference>
<dbReference type="OrthoDB" id="420519at2759"/>
<feature type="transmembrane region" description="Helical" evidence="7">
    <location>
        <begin position="75"/>
        <end position="97"/>
    </location>
</feature>
<evidence type="ECO:0000313" key="9">
    <source>
        <dbReference type="Proteomes" id="UP000230750"/>
    </source>
</evidence>
<evidence type="ECO:0000256" key="5">
    <source>
        <dbReference type="ARBA" id="ARBA00023136"/>
    </source>
</evidence>
<evidence type="ECO:0000256" key="4">
    <source>
        <dbReference type="ARBA" id="ARBA00022989"/>
    </source>
</evidence>
<organism evidence="8 9">
    <name type="scientific">Stichopus japonicus</name>
    <name type="common">Sea cucumber</name>
    <dbReference type="NCBI Taxonomy" id="307972"/>
    <lineage>
        <taxon>Eukaryota</taxon>
        <taxon>Metazoa</taxon>
        <taxon>Echinodermata</taxon>
        <taxon>Eleutherozoa</taxon>
        <taxon>Echinozoa</taxon>
        <taxon>Holothuroidea</taxon>
        <taxon>Aspidochirotacea</taxon>
        <taxon>Aspidochirotida</taxon>
        <taxon>Stichopodidae</taxon>
        <taxon>Apostichopus</taxon>
    </lineage>
</organism>
<dbReference type="InterPro" id="IPR007603">
    <property type="entry name" value="Choline_transptr-like"/>
</dbReference>